<accession>A0ABP7CTJ0</accession>
<dbReference type="SUPFAM" id="SSF52540">
    <property type="entry name" value="P-loop containing nucleoside triphosphate hydrolases"/>
    <property type="match status" value="1"/>
</dbReference>
<feature type="compositionally biased region" description="Polar residues" evidence="1">
    <location>
        <begin position="2040"/>
        <end position="2053"/>
    </location>
</feature>
<dbReference type="Pfam" id="PF13195">
    <property type="entry name" value="DUF4011"/>
    <property type="match status" value="1"/>
</dbReference>
<protein>
    <submittedName>
        <fullName evidence="4">DUF3320 domain-containing protein</fullName>
    </submittedName>
</protein>
<dbReference type="PANTHER" id="PTHR10887:SF495">
    <property type="entry name" value="HELICASE SENATAXIN ISOFORM X1-RELATED"/>
    <property type="match status" value="1"/>
</dbReference>
<dbReference type="InterPro" id="IPR027417">
    <property type="entry name" value="P-loop_NTPase"/>
</dbReference>
<feature type="region of interest" description="Disordered" evidence="1">
    <location>
        <begin position="2019"/>
        <end position="2053"/>
    </location>
</feature>
<dbReference type="Pfam" id="PF18741">
    <property type="entry name" value="MTES_1575"/>
    <property type="match status" value="1"/>
</dbReference>
<feature type="domain" description="Restriction endonuclease type II-like" evidence="3">
    <location>
        <begin position="1863"/>
        <end position="1959"/>
    </location>
</feature>
<organism evidence="4 5">
    <name type="scientific">Terrabacter ginsenosidimutans</name>
    <dbReference type="NCBI Taxonomy" id="490575"/>
    <lineage>
        <taxon>Bacteria</taxon>
        <taxon>Bacillati</taxon>
        <taxon>Actinomycetota</taxon>
        <taxon>Actinomycetes</taxon>
        <taxon>Micrococcales</taxon>
        <taxon>Intrasporangiaceae</taxon>
        <taxon>Terrabacter</taxon>
    </lineage>
</organism>
<dbReference type="InterPro" id="IPR047187">
    <property type="entry name" value="SF1_C_Upf1"/>
</dbReference>
<sequence>MVRGEDGTWLAFEETSNAITFVEARGDQMSIVPFVGDASAVGLRPFARDIQQSSWLDGEAELLVDVTALSSYADRGQVLDLMNNALDYWATRSAPATREESAFETQVVEPLPISEAMPVDFSDSPVDEVAEPAAAAPLVTVDAQLRADISDQWSWASSAARIPQITDLRLALSEPLGHARIRVAVRDADVQFGAKIVHDGPLPAGPTDFGSINVPLSARVMSQVEERRGADCVITLEDAATGRVLSRHEEAIDVQPRDLWFWGGDPRRSEEHARLVQRHEALAAKLREDPEHLDTDVEQELAAVEQALRAQGASSSRLARSLLASFVRPNHPEIAAVAREAAERLGRSTGDSSFFAFQISDVQQAEERADATVAAIYEALQARSISYSEPPPGWDYRDAGQRIRDHGDVARAGLGTCMDTTVLTAAVIEQAGLHPVLVLVSGHIFVGYWRRDPLPEHGSRPDWYPGTPVVADPAAIGTLIEGGWLGVIETTAFTAGKNTTASQARSIARHTNVAQALEEDFLLFIDVAAARRAGVSPLPAVNERSDGITEIVEYRPGGAPAVTQISSDIPDRAARDRRVDDHPARYRTWKSSLFSLNATNALLNLGSNARVQPLALPPESLGVLEDKLNQDVAFSLHSGYDVPEVWRARDIANALQLAQSGAPDDRRELVGHLNDKKLYIQRMGRSGGKPAPITPATFFKEIRSMAHGAKTAREERGMNPLFLCLGLLRWPYKPGVLADAPLILVPVNIAVTRGRQEFTLSLDSSQQTTPNAALLEWLRREHGLSIPGLAEPLADRAGIDVDGVLAEVRAAIADRGLSLEVSGQARLAMLDLSAFRMWQDLNNNAEHFFERPLVKHLVHTPTDTFQDPAAAANGPVDGEAFEGELEKLETPIPADSTQKRAVMWAREGRTFVLQGPPGTGKSQTITNMVAECLLGGLRVLFVAEKGTALAVVQRRLDAVGLGPFSLNLHHEGSNSVQVRAQLKRSLTTSVHPDTLAMESARRRLRNARFELTQYPERLHGANASGLSAYAAHDELLVLGDGPAMPVPRDLVAHRAEQIAVLRELFADLQRWTAAAGVRADHPWRLAGAGRGNPIDVDAASQAIRGVLSGAAWAATTTGALSEALESVTHPSQLDVLASAASHTLPTGGELTALLDATWPTMADETVTNCERAVQEARARLHGFASDVLGLDLRAILQQLEAAKTSSFFGRKGRQATALAPLAVFAPAELDLTAAKAESIMADLVAAQDAGIEIRASILATPGLSGTAPSSPFEPDALSPARSRMKELNEASANLRQPGEWTDRVHHLARDGELTQHHEALHSYAQSWRRLWDELTVQEGHFDTWRNGASLAAAISRVEETWLRSVEFERLVQLQRWCTLVRKLEPLEGAGLEQVRTDLLEGRFSAHTAEEAFARGVAQASRDERIGTQGLDLFDSVAHDQRVVGYSEAQEQVRLQWTTDGPARLLARRGGGGLGSSTGALARELEKTTRKLGTRPLLRKFGAAVQELTPLVLCSPSSVVDLIEPGVMEFDLVIFDEASQITVPEAVGALGRARAAIVVGDTKQMPPTRRVGGGTADNDEIDDIELDEVVEDQESILSECELARVPKLSLNWHYRSQDEALIAFSNRTYYDGDLSSFPTPTLLSSETGLEFRAVRRPDGSDVGMYLRAGAARMDVGNGVTAGPNTNPVEAVEIVKYVHELVHTAETLPSVGVVTFNEQQRQLIEDLLHASTDSRVAEVLDESVMGRGEALFVKALEQVQGDERDVVIFSIAFSKQANGKVPTNFGPLSNAGGERRLNVAVTRARRKNVVFCSFNPSGNDLDVSGSAYQGPKDLKQFLMDAQGAGAPQESSDSTDHFTVRDRHRDDIATALRGAGLHVMSDVGMSNFRLDLVLARNERPDRPILPVLLDGESWRRRGSVSDRDVLPVEVLENLMGWPSVARIWWPMWLQNRDEVIQRILAEVDRAEAGLEGTAGSAELAADLATRTSEGQSSEVVPEADHRDRLPAPEEIAWAANLIRGEARPSDAPQPLTNSAATGPRPPQVTNLETQTVSETSAAEPALVEVSVGASASEKSARPRFTPANTESVGAKDVLDRLPERAAAGVVRAHVLDVIETEGPVETARLARIVARRFGLTTVRAARVDDIVRLIPRAQLRKSKKMGNFAWPVDLDPDVWSGYRRADEGASRTLDEVAPQEIANAMLAILEEHEIEYLDDLLRRTADIFGVTRLGVNVRTRLEAVFATLPVEEEEEGQPVDESVIDEIVRRLTEAINSGGVDRIDVGDVRDGYVQWQGDPREGLFIEVGDGQESDSPYDAELADLLVTDGWNRPVPRDDMRNCWFILPVARNGDESERSFARRVRSMALLVSGAVRRLEERVS</sequence>
<feature type="domain" description="DNA2/NAM7 helicase-like C-terminal" evidence="2">
    <location>
        <begin position="1598"/>
        <end position="1811"/>
    </location>
</feature>
<dbReference type="CDD" id="cd18808">
    <property type="entry name" value="SF1_C_Upf1"/>
    <property type="match status" value="1"/>
</dbReference>
<proteinExistence type="predicted"/>
<dbReference type="InterPro" id="IPR025103">
    <property type="entry name" value="DUF4011"/>
</dbReference>
<evidence type="ECO:0000259" key="3">
    <source>
        <dbReference type="Pfam" id="PF18741"/>
    </source>
</evidence>
<dbReference type="PANTHER" id="PTHR10887">
    <property type="entry name" value="DNA2/NAM7 HELICASE FAMILY"/>
    <property type="match status" value="1"/>
</dbReference>
<dbReference type="EMBL" id="BAABDC010000001">
    <property type="protein sequence ID" value="GAA3694476.1"/>
    <property type="molecule type" value="Genomic_DNA"/>
</dbReference>
<dbReference type="Pfam" id="PF13087">
    <property type="entry name" value="AAA_12"/>
    <property type="match status" value="1"/>
</dbReference>
<dbReference type="InterPro" id="IPR045055">
    <property type="entry name" value="DNA2/NAM7-like"/>
</dbReference>
<gene>
    <name evidence="4" type="ORF">GCM10022399_08810</name>
</gene>
<evidence type="ECO:0000313" key="4">
    <source>
        <dbReference type="EMBL" id="GAA3694476.1"/>
    </source>
</evidence>
<keyword evidence="5" id="KW-1185">Reference proteome</keyword>
<dbReference type="Gene3D" id="3.40.50.300">
    <property type="entry name" value="P-loop containing nucleotide triphosphate hydrolases"/>
    <property type="match status" value="3"/>
</dbReference>
<reference evidence="5" key="1">
    <citation type="journal article" date="2019" name="Int. J. Syst. Evol. Microbiol.">
        <title>The Global Catalogue of Microorganisms (GCM) 10K type strain sequencing project: providing services to taxonomists for standard genome sequencing and annotation.</title>
        <authorList>
            <consortium name="The Broad Institute Genomics Platform"/>
            <consortium name="The Broad Institute Genome Sequencing Center for Infectious Disease"/>
            <person name="Wu L."/>
            <person name="Ma J."/>
        </authorList>
    </citation>
    <scope>NUCLEOTIDE SEQUENCE [LARGE SCALE GENOMIC DNA]</scope>
    <source>
        <strain evidence="5">JCM 17125</strain>
    </source>
</reference>
<evidence type="ECO:0000313" key="5">
    <source>
        <dbReference type="Proteomes" id="UP001501468"/>
    </source>
</evidence>
<dbReference type="Proteomes" id="UP001501468">
    <property type="component" value="Unassembled WGS sequence"/>
</dbReference>
<dbReference type="InterPro" id="IPR049468">
    <property type="entry name" value="Restrct_endonuc-II-like_dom"/>
</dbReference>
<name>A0ABP7CTJ0_9MICO</name>
<dbReference type="InterPro" id="IPR041679">
    <property type="entry name" value="DNA2/NAM7-like_C"/>
</dbReference>
<evidence type="ECO:0000259" key="2">
    <source>
        <dbReference type="Pfam" id="PF13087"/>
    </source>
</evidence>
<comment type="caution">
    <text evidence="4">The sequence shown here is derived from an EMBL/GenBank/DDBJ whole genome shotgun (WGS) entry which is preliminary data.</text>
</comment>
<evidence type="ECO:0000256" key="1">
    <source>
        <dbReference type="SAM" id="MobiDB-lite"/>
    </source>
</evidence>